<keyword evidence="2" id="KW-1185">Reference proteome</keyword>
<evidence type="ECO:0000313" key="2">
    <source>
        <dbReference type="Proteomes" id="UP000077013"/>
    </source>
</evidence>
<proteinExistence type="predicted"/>
<dbReference type="EMBL" id="LRXL01000037">
    <property type="protein sequence ID" value="OAB78971.1"/>
    <property type="molecule type" value="Genomic_DNA"/>
</dbReference>
<comment type="caution">
    <text evidence="1">The sequence shown here is derived from an EMBL/GenBank/DDBJ whole genome shotgun (WGS) entry which is preliminary data.</text>
</comment>
<accession>A0A167HUC9</accession>
<sequence length="223" mass="24896">MKLVIQLVLWVVIVFLGYQLYNSVIGPVNFNKVKEARYAKVIKNLKDIKNAELAHQEITGKFTGDFDSLIRFLDTAKYAITVRRDTSYADQAKNKAYGLDALTGGYIIEEIVTDTLGFTSVKDSLYKGSDRFKTMMNVPIEGVNEKFELKAGSIVKNKSKYPVFEARVAKDLILGDKNKDLLAQEKQVVSVDGVNGAYISVGSMTDVNTTGNWPKKYDTAQDK</sequence>
<dbReference type="OrthoDB" id="1466422at2"/>
<gene>
    <name evidence="1" type="ORF">ULVI_10380</name>
</gene>
<dbReference type="AlphaFoldDB" id="A0A167HUC9"/>
<name>A0A167HUC9_9FLAO</name>
<organism evidence="1 2">
    <name type="scientific">Cochleicola gelatinilyticus</name>
    <dbReference type="NCBI Taxonomy" id="1763537"/>
    <lineage>
        <taxon>Bacteria</taxon>
        <taxon>Pseudomonadati</taxon>
        <taxon>Bacteroidota</taxon>
        <taxon>Flavobacteriia</taxon>
        <taxon>Flavobacteriales</taxon>
        <taxon>Flavobacteriaceae</taxon>
        <taxon>Cochleicola</taxon>
    </lineage>
</organism>
<dbReference type="RefSeq" id="WP_068592481.1">
    <property type="nucleotide sequence ID" value="NZ_LRXL01000037.1"/>
</dbReference>
<reference evidence="1 2" key="1">
    <citation type="submission" date="2016-02" db="EMBL/GenBank/DDBJ databases">
        <title>Ulvibacter sp. LPB0005, isolated from Thais luteostoma.</title>
        <authorList>
            <person name="Shin S.-K."/>
            <person name="Yi H."/>
        </authorList>
    </citation>
    <scope>NUCLEOTIDE SEQUENCE [LARGE SCALE GENOMIC DNA]</scope>
    <source>
        <strain evidence="1 2">LPB0005</strain>
    </source>
</reference>
<evidence type="ECO:0000313" key="1">
    <source>
        <dbReference type="EMBL" id="OAB78971.1"/>
    </source>
</evidence>
<dbReference type="STRING" id="1763537.ULVI_10380"/>
<protein>
    <submittedName>
        <fullName evidence="1">Uncharacterized protein</fullName>
    </submittedName>
</protein>
<dbReference type="Proteomes" id="UP000077013">
    <property type="component" value="Unassembled WGS sequence"/>
</dbReference>